<dbReference type="SUPFAM" id="SSF51161">
    <property type="entry name" value="Trimeric LpxA-like enzymes"/>
    <property type="match status" value="1"/>
</dbReference>
<evidence type="ECO:0000313" key="3">
    <source>
        <dbReference type="Proteomes" id="UP000003836"/>
    </source>
</evidence>
<dbReference type="PANTHER" id="PTHR23416:SF78">
    <property type="entry name" value="LIPOPOLYSACCHARIDE BIOSYNTHESIS O-ACETYL TRANSFERASE WBBJ-RELATED"/>
    <property type="match status" value="1"/>
</dbReference>
<dbReference type="Proteomes" id="UP000030071">
    <property type="component" value="Chromosome 1"/>
</dbReference>
<dbReference type="Proteomes" id="UP000003836">
    <property type="component" value="Unassembled WGS sequence"/>
</dbReference>
<dbReference type="AlphaFoldDB" id="F9T0H3"/>
<sequence length="188" mass="20999">MSRVLKLIWMLRAIFYKPFMNRFGWFSYIGPTCYLSGVKHFSFGDRVRIYPNARVESLGGSIQIGNNVSIGQNLHIISVNDVRIGKDTTISSNVFVSDVDHQYEALDIHIMEQPLDVKSTHIGDNCFIGYGSVIMPGTILGKHCIVGANSVVKGIFPDYCVIAGSPARIIKYYDSNEQCWVQASSKKL</sequence>
<dbReference type="eggNOG" id="COG0110">
    <property type="taxonomic scope" value="Bacteria"/>
</dbReference>
<gene>
    <name evidence="1" type="ORF">IX91_00735</name>
    <name evidence="2" type="ORF">VITU9109_13092</name>
</gene>
<evidence type="ECO:0000313" key="1">
    <source>
        <dbReference type="EMBL" id="AIW12758.1"/>
    </source>
</evidence>
<dbReference type="STRING" id="1051646.IX91_00735"/>
<evidence type="ECO:0000313" key="4">
    <source>
        <dbReference type="Proteomes" id="UP000030071"/>
    </source>
</evidence>
<dbReference type="EMBL" id="CP009354">
    <property type="protein sequence ID" value="AIW12758.1"/>
    <property type="molecule type" value="Genomic_DNA"/>
</dbReference>
<dbReference type="InterPro" id="IPR011004">
    <property type="entry name" value="Trimer_LpxA-like_sf"/>
</dbReference>
<name>F9T0H3_9VIBR</name>
<protein>
    <submittedName>
        <fullName evidence="2">Lipopolysaccharide biosynthesis O-acetyl transferase</fullName>
    </submittedName>
    <submittedName>
        <fullName evidence="1">Lipopolysaccharide biosynthesis protein</fullName>
    </submittedName>
</protein>
<reference evidence="2 3" key="2">
    <citation type="journal article" date="2012" name="Int. J. Syst. Evol. Microbiol.">
        <title>Vibrio caribbeanicus sp. nov., isolated from the marine sponge Scleritoderma cyanea.</title>
        <authorList>
            <person name="Hoffmann M."/>
            <person name="Monday S.R."/>
            <person name="Allard M.W."/>
            <person name="Strain E.A."/>
            <person name="Whittaker P."/>
            <person name="Naum M."/>
            <person name="McCarthy P.J."/>
            <person name="Lopez J.V."/>
            <person name="Fischer M."/>
            <person name="Brown E.W."/>
        </authorList>
    </citation>
    <scope>NUCLEOTIDE SEQUENCE [LARGE SCALE GENOMIC DNA]</scope>
    <source>
        <strain evidence="2 3">ATCC 19109</strain>
    </source>
</reference>
<dbReference type="InterPro" id="IPR051159">
    <property type="entry name" value="Hexapeptide_acetyltransf"/>
</dbReference>
<dbReference type="Gene3D" id="2.160.10.10">
    <property type="entry name" value="Hexapeptide repeat proteins"/>
    <property type="match status" value="1"/>
</dbReference>
<proteinExistence type="predicted"/>
<evidence type="ECO:0000313" key="2">
    <source>
        <dbReference type="EMBL" id="EGU58733.1"/>
    </source>
</evidence>
<dbReference type="PANTHER" id="PTHR23416">
    <property type="entry name" value="SIALIC ACID SYNTHASE-RELATED"/>
    <property type="match status" value="1"/>
</dbReference>
<keyword evidence="2" id="KW-0808">Transferase</keyword>
<dbReference type="GO" id="GO:0016740">
    <property type="term" value="F:transferase activity"/>
    <property type="evidence" value="ECO:0007669"/>
    <property type="project" value="UniProtKB-KW"/>
</dbReference>
<dbReference type="Pfam" id="PF00132">
    <property type="entry name" value="Hexapep"/>
    <property type="match status" value="1"/>
</dbReference>
<keyword evidence="3" id="KW-1185">Reference proteome</keyword>
<organism evidence="1 4">
    <name type="scientific">Vibrio tubiashii ATCC 19109</name>
    <dbReference type="NCBI Taxonomy" id="1051646"/>
    <lineage>
        <taxon>Bacteria</taxon>
        <taxon>Pseudomonadati</taxon>
        <taxon>Pseudomonadota</taxon>
        <taxon>Gammaproteobacteria</taxon>
        <taxon>Vibrionales</taxon>
        <taxon>Vibrionaceae</taxon>
        <taxon>Vibrio</taxon>
        <taxon>Vibrio oreintalis group</taxon>
    </lineage>
</organism>
<dbReference type="KEGG" id="vtu:IX91_00735"/>
<dbReference type="EMBL" id="AFWI01000013">
    <property type="protein sequence ID" value="EGU58733.1"/>
    <property type="molecule type" value="Genomic_DNA"/>
</dbReference>
<dbReference type="CDD" id="cd04647">
    <property type="entry name" value="LbH_MAT_like"/>
    <property type="match status" value="1"/>
</dbReference>
<dbReference type="PATRIC" id="fig|1051646.9.peg.139"/>
<reference evidence="1 4" key="3">
    <citation type="submission" date="2014-08" db="EMBL/GenBank/DDBJ databases">
        <title>First Complete Genome Sequence of the Shellfish Pathogen Vibrio tubiashii.</title>
        <authorList>
            <person name="Richards G.P."/>
            <person name="Needleman D.S."/>
            <person name="Watson M.A."/>
            <person name="Bono J.L."/>
        </authorList>
    </citation>
    <scope>NUCLEOTIDE SEQUENCE [LARGE SCALE GENOMIC DNA]</scope>
    <source>
        <strain evidence="1 4">ATCC 19109</strain>
    </source>
</reference>
<accession>F9T0H3</accession>
<dbReference type="HOGENOM" id="CLU_051638_7_0_6"/>
<dbReference type="InterPro" id="IPR001451">
    <property type="entry name" value="Hexapep"/>
</dbReference>
<reference evidence="2" key="1">
    <citation type="submission" date="2011-08" db="EMBL/GenBank/DDBJ databases">
        <authorList>
            <person name="Hoffman M."/>
            <person name="Strain E.A."/>
            <person name="Brown E."/>
            <person name="Allard M.W."/>
        </authorList>
    </citation>
    <scope>NUCLEOTIDE SEQUENCE</scope>
    <source>
        <strain evidence="2">ATCC 19109</strain>
    </source>
</reference>